<dbReference type="Gene3D" id="2.160.20.10">
    <property type="entry name" value="Single-stranded right-handed beta-helix, Pectin lyase-like"/>
    <property type="match status" value="2"/>
</dbReference>
<evidence type="ECO:0000256" key="9">
    <source>
        <dbReference type="SAM" id="MobiDB-lite"/>
    </source>
</evidence>
<sequence length="317" mass="35363">MVPGRAQAQARARRSTNGMNVIDACWRTNPWWRSHRHQLATCSGRLHGKMTNNIGRDVTNYLVTDPSDDPLNPRPGTLRHAMTNVKGKVWVTFARDMNIKLAKPLLISSFSTIDGRGVNVHIAYGACLFLQRVCDQCDHPRHPNPPLRGAGARPGDGPGQEDRAARSGGRGRDPDDDLLEDMDRPQHAVRLPDGLIDVTRGSTEITISNNRFKFQDKVMLLGHDDGFRRDKDMRVTVVFNHFGPHCQQRMPSSLNGNFKSIHDVFENGASFRESVDSGAAMRPNYRPDQMFRVADGRTVRSLTNSAGALTCPRTSRC</sequence>
<evidence type="ECO:0000256" key="5">
    <source>
        <dbReference type="ARBA" id="ARBA00022729"/>
    </source>
</evidence>
<feature type="compositionally biased region" description="Basic and acidic residues" evidence="9">
    <location>
        <begin position="160"/>
        <end position="173"/>
    </location>
</feature>
<evidence type="ECO:0000256" key="7">
    <source>
        <dbReference type="ARBA" id="ARBA00023239"/>
    </source>
</evidence>
<evidence type="ECO:0000313" key="11">
    <source>
        <dbReference type="EMBL" id="KAK6125091.1"/>
    </source>
</evidence>
<dbReference type="PANTHER" id="PTHR31683:SF74">
    <property type="entry name" value="PECTATE LYASE"/>
    <property type="match status" value="1"/>
</dbReference>
<dbReference type="Pfam" id="PF00544">
    <property type="entry name" value="Pectate_lyase_4"/>
    <property type="match status" value="1"/>
</dbReference>
<evidence type="ECO:0000256" key="2">
    <source>
        <dbReference type="ARBA" id="ARBA00005220"/>
    </source>
</evidence>
<dbReference type="InterPro" id="IPR002022">
    <property type="entry name" value="Pec_lyase"/>
</dbReference>
<comment type="caution">
    <text evidence="11">The sequence shown here is derived from an EMBL/GenBank/DDBJ whole genome shotgun (WGS) entry which is preliminary data.</text>
</comment>
<evidence type="ECO:0000256" key="6">
    <source>
        <dbReference type="ARBA" id="ARBA00022837"/>
    </source>
</evidence>
<protein>
    <recommendedName>
        <fullName evidence="3 8">Pectate lyase</fullName>
        <ecNumber evidence="3 8">4.2.2.2</ecNumber>
    </recommendedName>
</protein>
<feature type="region of interest" description="Disordered" evidence="9">
    <location>
        <begin position="141"/>
        <end position="180"/>
    </location>
</feature>
<keyword evidence="7 8" id="KW-0456">Lyase</keyword>
<evidence type="ECO:0000256" key="3">
    <source>
        <dbReference type="ARBA" id="ARBA00012272"/>
    </source>
</evidence>
<dbReference type="InterPro" id="IPR012334">
    <property type="entry name" value="Pectin_lyas_fold"/>
</dbReference>
<evidence type="ECO:0000259" key="10">
    <source>
        <dbReference type="SMART" id="SM00656"/>
    </source>
</evidence>
<keyword evidence="4 8" id="KW-0479">Metal-binding</keyword>
<name>A0ABR0URN1_REHGL</name>
<evidence type="ECO:0000256" key="4">
    <source>
        <dbReference type="ARBA" id="ARBA00022723"/>
    </source>
</evidence>
<organism evidence="11 12">
    <name type="scientific">Rehmannia glutinosa</name>
    <name type="common">Chinese foxglove</name>
    <dbReference type="NCBI Taxonomy" id="99300"/>
    <lineage>
        <taxon>Eukaryota</taxon>
        <taxon>Viridiplantae</taxon>
        <taxon>Streptophyta</taxon>
        <taxon>Embryophyta</taxon>
        <taxon>Tracheophyta</taxon>
        <taxon>Spermatophyta</taxon>
        <taxon>Magnoliopsida</taxon>
        <taxon>eudicotyledons</taxon>
        <taxon>Gunneridae</taxon>
        <taxon>Pentapetalae</taxon>
        <taxon>asterids</taxon>
        <taxon>lamiids</taxon>
        <taxon>Lamiales</taxon>
        <taxon>Orobanchaceae</taxon>
        <taxon>Rehmannieae</taxon>
        <taxon>Rehmannia</taxon>
    </lineage>
</organism>
<comment type="similarity">
    <text evidence="8">Belongs to the polysaccharide lyase 1 family.</text>
</comment>
<dbReference type="InterPro" id="IPR011050">
    <property type="entry name" value="Pectin_lyase_fold/virulence"/>
</dbReference>
<dbReference type="InterPro" id="IPR045032">
    <property type="entry name" value="PEL"/>
</dbReference>
<comment type="cofactor">
    <cofactor evidence="8">
        <name>Ca(2+)</name>
        <dbReference type="ChEBI" id="CHEBI:29108"/>
    </cofactor>
    <text evidence="8">Binds 1 Ca(2+) ion. Required for its activity.</text>
</comment>
<gene>
    <name evidence="11" type="ORF">DH2020_041155</name>
</gene>
<dbReference type="PANTHER" id="PTHR31683">
    <property type="entry name" value="PECTATE LYASE 18-RELATED"/>
    <property type="match status" value="1"/>
</dbReference>
<keyword evidence="6 8" id="KW-0106">Calcium</keyword>
<keyword evidence="12" id="KW-1185">Reference proteome</keyword>
<reference evidence="11 12" key="1">
    <citation type="journal article" date="2021" name="Comput. Struct. Biotechnol. J.">
        <title>De novo genome assembly of the potent medicinal plant Rehmannia glutinosa using nanopore technology.</title>
        <authorList>
            <person name="Ma L."/>
            <person name="Dong C."/>
            <person name="Song C."/>
            <person name="Wang X."/>
            <person name="Zheng X."/>
            <person name="Niu Y."/>
            <person name="Chen S."/>
            <person name="Feng W."/>
        </authorList>
    </citation>
    <scope>NUCLEOTIDE SEQUENCE [LARGE SCALE GENOMIC DNA]</scope>
    <source>
        <strain evidence="11">DH-2019</strain>
    </source>
</reference>
<dbReference type="EMBL" id="JABTTQ020002271">
    <property type="protein sequence ID" value="KAK6125091.1"/>
    <property type="molecule type" value="Genomic_DNA"/>
</dbReference>
<evidence type="ECO:0000313" key="12">
    <source>
        <dbReference type="Proteomes" id="UP001318860"/>
    </source>
</evidence>
<dbReference type="SMART" id="SM00656">
    <property type="entry name" value="Amb_all"/>
    <property type="match status" value="1"/>
</dbReference>
<evidence type="ECO:0000256" key="1">
    <source>
        <dbReference type="ARBA" id="ARBA00000695"/>
    </source>
</evidence>
<keyword evidence="5" id="KW-0732">Signal</keyword>
<proteinExistence type="inferred from homology"/>
<accession>A0ABR0URN1</accession>
<dbReference type="PRINTS" id="PR00807">
    <property type="entry name" value="AMBALLERGEN"/>
</dbReference>
<comment type="pathway">
    <text evidence="2 8">Glycan metabolism; pectin degradation; 2-dehydro-3-deoxy-D-gluconate from pectin: step 2/5.</text>
</comment>
<evidence type="ECO:0000256" key="8">
    <source>
        <dbReference type="RuleBase" id="RU361123"/>
    </source>
</evidence>
<comment type="catalytic activity">
    <reaction evidence="1 8">
        <text>Eliminative cleavage of (1-&gt;4)-alpha-D-galacturonan to give oligosaccharides with 4-deoxy-alpha-D-galact-4-enuronosyl groups at their non-reducing ends.</text>
        <dbReference type="EC" id="4.2.2.2"/>
    </reaction>
</comment>
<dbReference type="SUPFAM" id="SSF51126">
    <property type="entry name" value="Pectin lyase-like"/>
    <property type="match status" value="1"/>
</dbReference>
<feature type="domain" description="Pectate lyase" evidence="10">
    <location>
        <begin position="96"/>
        <end position="277"/>
    </location>
</feature>
<dbReference type="InterPro" id="IPR018082">
    <property type="entry name" value="AmbAllergen"/>
</dbReference>
<dbReference type="Proteomes" id="UP001318860">
    <property type="component" value="Unassembled WGS sequence"/>
</dbReference>
<dbReference type="EC" id="4.2.2.2" evidence="3 8"/>